<dbReference type="PANTHER" id="PTHR11630:SF46">
    <property type="entry name" value="DNA REPLICATION LICENSING FACTOR MCM3-RELATED"/>
    <property type="match status" value="1"/>
</dbReference>
<dbReference type="OrthoDB" id="1882346at2759"/>
<dbReference type="InterPro" id="IPR027417">
    <property type="entry name" value="P-loop_NTPase"/>
</dbReference>
<dbReference type="EC" id="3.6.4.12" evidence="10"/>
<dbReference type="STRING" id="286115.A0A507DA07"/>
<dbReference type="GO" id="GO:0031261">
    <property type="term" value="C:DNA replication preinitiation complex"/>
    <property type="evidence" value="ECO:0007669"/>
    <property type="project" value="UniProtKB-ARBA"/>
</dbReference>
<evidence type="ECO:0000313" key="13">
    <source>
        <dbReference type="EMBL" id="TPX38673.1"/>
    </source>
</evidence>
<evidence type="ECO:0000256" key="3">
    <source>
        <dbReference type="ARBA" id="ARBA00022741"/>
    </source>
</evidence>
<comment type="similarity">
    <text evidence="9">Belongs to the MCM family.</text>
</comment>
<feature type="compositionally biased region" description="Basic and acidic residues" evidence="11">
    <location>
        <begin position="709"/>
        <end position="718"/>
    </location>
</feature>
<dbReference type="GO" id="GO:0042555">
    <property type="term" value="C:MCM complex"/>
    <property type="evidence" value="ECO:0007669"/>
    <property type="project" value="UniProtKB-UniRule"/>
</dbReference>
<feature type="compositionally biased region" description="Acidic residues" evidence="11">
    <location>
        <begin position="687"/>
        <end position="696"/>
    </location>
</feature>
<keyword evidence="4 10" id="KW-0378">Hydrolase</keyword>
<dbReference type="PANTHER" id="PTHR11630">
    <property type="entry name" value="DNA REPLICATION LICENSING FACTOR MCM FAMILY MEMBER"/>
    <property type="match status" value="1"/>
</dbReference>
<dbReference type="Gene3D" id="2.40.50.140">
    <property type="entry name" value="Nucleic acid-binding proteins"/>
    <property type="match status" value="1"/>
</dbReference>
<organism evidence="14 16">
    <name type="scientific">Synchytrium endobioticum</name>
    <dbReference type="NCBI Taxonomy" id="286115"/>
    <lineage>
        <taxon>Eukaryota</taxon>
        <taxon>Fungi</taxon>
        <taxon>Fungi incertae sedis</taxon>
        <taxon>Chytridiomycota</taxon>
        <taxon>Chytridiomycota incertae sedis</taxon>
        <taxon>Chytridiomycetes</taxon>
        <taxon>Synchytriales</taxon>
        <taxon>Synchytriaceae</taxon>
        <taxon>Synchytrium</taxon>
    </lineage>
</organism>
<evidence type="ECO:0000256" key="2">
    <source>
        <dbReference type="ARBA" id="ARBA00022705"/>
    </source>
</evidence>
<comment type="catalytic activity">
    <reaction evidence="10">
        <text>ATP + H2O = ADP + phosphate + H(+)</text>
        <dbReference type="Rhea" id="RHEA:13065"/>
        <dbReference type="ChEBI" id="CHEBI:15377"/>
        <dbReference type="ChEBI" id="CHEBI:15378"/>
        <dbReference type="ChEBI" id="CHEBI:30616"/>
        <dbReference type="ChEBI" id="CHEBI:43474"/>
        <dbReference type="ChEBI" id="CHEBI:456216"/>
        <dbReference type="EC" id="3.6.4.12"/>
    </reaction>
</comment>
<dbReference type="GO" id="GO:0003697">
    <property type="term" value="F:single-stranded DNA binding"/>
    <property type="evidence" value="ECO:0007669"/>
    <property type="project" value="TreeGrafter"/>
</dbReference>
<keyword evidence="3 9" id="KW-0547">Nucleotide-binding</keyword>
<protein>
    <recommendedName>
        <fullName evidence="10">DNA replication licensing factor MCM3</fullName>
        <ecNumber evidence="10">3.6.4.12</ecNumber>
    </recommendedName>
</protein>
<dbReference type="GO" id="GO:0006279">
    <property type="term" value="P:premeiotic DNA replication"/>
    <property type="evidence" value="ECO:0007669"/>
    <property type="project" value="UniProtKB-ARBA"/>
</dbReference>
<evidence type="ECO:0000256" key="5">
    <source>
        <dbReference type="ARBA" id="ARBA00022806"/>
    </source>
</evidence>
<evidence type="ECO:0000256" key="1">
    <source>
        <dbReference type="ARBA" id="ARBA00004123"/>
    </source>
</evidence>
<comment type="subunit">
    <text evidence="10">Component of the MCM2-7 complex.</text>
</comment>
<dbReference type="Pfam" id="PF14551">
    <property type="entry name" value="MCM_N"/>
    <property type="match status" value="1"/>
</dbReference>
<proteinExistence type="inferred from homology"/>
<evidence type="ECO:0000256" key="11">
    <source>
        <dbReference type="SAM" id="MobiDB-lite"/>
    </source>
</evidence>
<keyword evidence="6 9" id="KW-0067">ATP-binding</keyword>
<dbReference type="Gene3D" id="3.40.50.300">
    <property type="entry name" value="P-loop containing nucleotide triphosphate hydrolases"/>
    <property type="match status" value="1"/>
</dbReference>
<evidence type="ECO:0000313" key="16">
    <source>
        <dbReference type="Proteomes" id="UP000320475"/>
    </source>
</evidence>
<dbReference type="AlphaFoldDB" id="A0A507DA07"/>
<feature type="region of interest" description="Disordered" evidence="11">
    <location>
        <begin position="670"/>
        <end position="737"/>
    </location>
</feature>
<dbReference type="InterPro" id="IPR033762">
    <property type="entry name" value="MCM_OB"/>
</dbReference>
<keyword evidence="15" id="KW-1185">Reference proteome</keyword>
<keyword evidence="5 10" id="KW-0347">Helicase</keyword>
<dbReference type="VEuPathDB" id="FungiDB:SeMB42_g06603"/>
<comment type="function">
    <text evidence="10">Acts as component of the MCM2-7 complex (MCM complex) which is the replicative helicase essential for 'once per cell cycle' DNA replication initiation and elongation in eukaryotic cells. The active ATPase sites in the MCM2-7 ring are formed through the interaction surfaces of two neighboring subunits such that a critical structure of a conserved arginine finger motif is provided in trans relative to the ATP-binding site of the Walker A box of the adjacent subunit. The six ATPase active sites, however, are likely to contribute differentially to the complex helicase activity.</text>
</comment>
<name>A0A507DA07_9FUNG</name>
<dbReference type="GO" id="GO:0000727">
    <property type="term" value="P:double-strand break repair via break-induced replication"/>
    <property type="evidence" value="ECO:0007669"/>
    <property type="project" value="TreeGrafter"/>
</dbReference>
<reference evidence="15 16" key="1">
    <citation type="journal article" date="2019" name="Sci. Rep.">
        <title>Comparative genomics of chytrid fungi reveal insights into the obligate biotrophic and pathogenic lifestyle of Synchytrium endobioticum.</title>
        <authorList>
            <person name="van de Vossenberg B.T.L.H."/>
            <person name="Warris S."/>
            <person name="Nguyen H.D.T."/>
            <person name="van Gent-Pelzer M.P.E."/>
            <person name="Joly D.L."/>
            <person name="van de Geest H.C."/>
            <person name="Bonants P.J.M."/>
            <person name="Smith D.S."/>
            <person name="Levesque C.A."/>
            <person name="van der Lee T.A.J."/>
        </authorList>
    </citation>
    <scope>NUCLEOTIDE SEQUENCE [LARGE SCALE GENOMIC DNA]</scope>
    <source>
        <strain evidence="14 16">LEV6574</strain>
        <strain evidence="13 15">MB42</strain>
    </source>
</reference>
<sequence length="843" mass="94260">MAAGGVTDLLQDELQAERSRFFQEFIDQDYGESEYKDQIRRMLAAGGRRLIVNINHLRTYNTEYAQGLLLAPQDYLPPFDKALKDVVLAMHNPARDGKVIDNTYHVGFEGSFGDHLLSPRNLSAIHLGKLICVEGIVTRCSLVRPKVQRSIHYCAVTNVFHARNHDDGNLFGGPIYPKEDAEGNPLETEFGWSTYRDYQTISLQEMPERAPAGQLPRPIDVILDDDIVDVCKPGDRIRIVGVYRSTTKKNPRSSVFPTVLVANHIRHLGKEIQQPMMSDVDIQEIKKIARRENSFELLSSSLAPSVFGHSYIKKAILLLLLGGVEKNLLNGTHIRGDINLLMIGDPSTAKSQLLRFVLNIAPLAIATTGRGSSGVGLTAAVTTDKETGERRLEAGAMVLADRGVTCIDEFDKMNDSDRVAIHEVMEQQTVTIAKAGIHTSLNARCSVVAAANPAFGSYVDAKKPFENFALPESLLSRFDLLFVVLDNLSDEHNRMISEHVLRMHRYVPPGLEEGAPIPDLPFQSLAIDDDDDSQQTKVFEKFNPLIHGSLMSSAATRSRRGRAAGLPEIISIPFLKKYIHYAKTRIKPVLTEEASEIISEAYAELRSRNEGENNKFKTLPITPRTLETLIRLSTAHAKARLSNKVEEVDAEAAKELLQYALFKEVIEKKRKPKRQRTKRDDETQISSDEDDDDEDGGASKTKKTKPKKVVREKQARESEDGDTQNGPPEEQEVAETDENAMQIDDDEKMEDAPASAKAGVIEDQRYGLFKQQLHLVREDSEREAARRGDDNANIMVHDMTKRINPGLPGSARFEPEEVMAGILRAFDDNLIFYDVQNQNVIFM</sequence>
<dbReference type="GO" id="GO:0016787">
    <property type="term" value="F:hydrolase activity"/>
    <property type="evidence" value="ECO:0007669"/>
    <property type="project" value="UniProtKB-KW"/>
</dbReference>
<dbReference type="GO" id="GO:0005656">
    <property type="term" value="C:nuclear pre-replicative complex"/>
    <property type="evidence" value="ECO:0007669"/>
    <property type="project" value="UniProtKB-ARBA"/>
</dbReference>
<keyword evidence="7 9" id="KW-0238">DNA-binding</keyword>
<evidence type="ECO:0000256" key="4">
    <source>
        <dbReference type="ARBA" id="ARBA00022801"/>
    </source>
</evidence>
<dbReference type="PROSITE" id="PS50051">
    <property type="entry name" value="MCM_2"/>
    <property type="match status" value="1"/>
</dbReference>
<dbReference type="GO" id="GO:0017116">
    <property type="term" value="F:single-stranded DNA helicase activity"/>
    <property type="evidence" value="ECO:0007669"/>
    <property type="project" value="TreeGrafter"/>
</dbReference>
<keyword evidence="8 10" id="KW-0539">Nucleus</keyword>
<dbReference type="InterPro" id="IPR031327">
    <property type="entry name" value="MCM"/>
</dbReference>
<dbReference type="Gene3D" id="2.20.28.10">
    <property type="match status" value="1"/>
</dbReference>
<dbReference type="InterPro" id="IPR041562">
    <property type="entry name" value="MCM_lid"/>
</dbReference>
<dbReference type="SMART" id="SM00350">
    <property type="entry name" value="MCM"/>
    <property type="match status" value="1"/>
</dbReference>
<dbReference type="SUPFAM" id="SSF50249">
    <property type="entry name" value="Nucleic acid-binding proteins"/>
    <property type="match status" value="1"/>
</dbReference>
<dbReference type="GO" id="GO:0005524">
    <property type="term" value="F:ATP binding"/>
    <property type="evidence" value="ECO:0007669"/>
    <property type="project" value="UniProtKB-UniRule"/>
</dbReference>
<dbReference type="GO" id="GO:1902975">
    <property type="term" value="P:mitotic DNA replication initiation"/>
    <property type="evidence" value="ECO:0007669"/>
    <property type="project" value="TreeGrafter"/>
</dbReference>
<dbReference type="EMBL" id="QEAN01000383">
    <property type="protein sequence ID" value="TPX38673.1"/>
    <property type="molecule type" value="Genomic_DNA"/>
</dbReference>
<dbReference type="InterPro" id="IPR001208">
    <property type="entry name" value="MCM_dom"/>
</dbReference>
<evidence type="ECO:0000259" key="12">
    <source>
        <dbReference type="PROSITE" id="PS50051"/>
    </source>
</evidence>
<dbReference type="Pfam" id="PF00493">
    <property type="entry name" value="MCM"/>
    <property type="match status" value="1"/>
</dbReference>
<evidence type="ECO:0000256" key="10">
    <source>
        <dbReference type="RuleBase" id="RU368061"/>
    </source>
</evidence>
<evidence type="ECO:0000313" key="14">
    <source>
        <dbReference type="EMBL" id="TPX48205.1"/>
    </source>
</evidence>
<evidence type="ECO:0000256" key="6">
    <source>
        <dbReference type="ARBA" id="ARBA00022840"/>
    </source>
</evidence>
<dbReference type="Proteomes" id="UP000317494">
    <property type="component" value="Unassembled WGS sequence"/>
</dbReference>
<dbReference type="GO" id="GO:0043596">
    <property type="term" value="C:nuclear replication fork"/>
    <property type="evidence" value="ECO:0007669"/>
    <property type="project" value="UniProtKB-ARBA"/>
</dbReference>
<dbReference type="InterPro" id="IPR008046">
    <property type="entry name" value="Mcm3"/>
</dbReference>
<feature type="domain" description="MCM C-terminal AAA(+) ATPase" evidence="12">
    <location>
        <begin position="294"/>
        <end position="500"/>
    </location>
</feature>
<comment type="subcellular location">
    <subcellularLocation>
        <location evidence="1 10">Nucleus</location>
    </subcellularLocation>
</comment>
<keyword evidence="2 10" id="KW-0235">DNA replication</keyword>
<dbReference type="InterPro" id="IPR012340">
    <property type="entry name" value="NA-bd_OB-fold"/>
</dbReference>
<comment type="caution">
    <text evidence="14">The sequence shown here is derived from an EMBL/GenBank/DDBJ whole genome shotgun (WGS) entry which is preliminary data.</text>
</comment>
<evidence type="ECO:0000256" key="8">
    <source>
        <dbReference type="ARBA" id="ARBA00023242"/>
    </source>
</evidence>
<dbReference type="Gene3D" id="3.30.1640.10">
    <property type="entry name" value="mini-chromosome maintenance (MCM) complex, chain A, domain 1"/>
    <property type="match status" value="1"/>
</dbReference>
<dbReference type="Pfam" id="PF17207">
    <property type="entry name" value="MCM_OB"/>
    <property type="match status" value="1"/>
</dbReference>
<accession>A0A507DA07</accession>
<evidence type="ECO:0000256" key="7">
    <source>
        <dbReference type="ARBA" id="ARBA00023125"/>
    </source>
</evidence>
<dbReference type="PRINTS" id="PR01657">
    <property type="entry name" value="MCMFAMILY"/>
</dbReference>
<evidence type="ECO:0000313" key="15">
    <source>
        <dbReference type="Proteomes" id="UP000317494"/>
    </source>
</evidence>
<dbReference type="EMBL" id="QEAM01000057">
    <property type="protein sequence ID" value="TPX48205.1"/>
    <property type="molecule type" value="Genomic_DNA"/>
</dbReference>
<gene>
    <name evidence="14" type="ORF">SeLEV6574_g02164</name>
    <name evidence="13" type="ORF">SeMB42_g06603</name>
</gene>
<dbReference type="InterPro" id="IPR027925">
    <property type="entry name" value="MCM_N"/>
</dbReference>
<dbReference type="PRINTS" id="PR01659">
    <property type="entry name" value="MCMPROTEIN3"/>
</dbReference>
<dbReference type="GO" id="GO:0006271">
    <property type="term" value="P:DNA strand elongation involved in DNA replication"/>
    <property type="evidence" value="ECO:0007669"/>
    <property type="project" value="TreeGrafter"/>
</dbReference>
<evidence type="ECO:0000256" key="9">
    <source>
        <dbReference type="RuleBase" id="RU004070"/>
    </source>
</evidence>
<dbReference type="SUPFAM" id="SSF52540">
    <property type="entry name" value="P-loop containing nucleoside triphosphate hydrolases"/>
    <property type="match status" value="1"/>
</dbReference>
<dbReference type="Pfam" id="PF17855">
    <property type="entry name" value="MCM_lid"/>
    <property type="match status" value="1"/>
</dbReference>
<dbReference type="Proteomes" id="UP000320475">
    <property type="component" value="Unassembled WGS sequence"/>
</dbReference>